<sequence>MSSSVTPHSVRGNKAFWLRSGGKVEKPAPAKATWARTSSCGGVFSTPPVDNCDESPNKSRLSRIPTRRGANPSSIQLRKTSLERFTSSPNMRPCISTYSLPNRRVEPEHNVVEPDRKTDIDELNPPKRNVVPPRTRVHTTPVEPNQIGKKTEKGSHLRVLELNRMRVFETQKKKLENLQSEFMHKIRLMGSDLRNQGVFKFVGMTVNDECKLVVHQNDLLRLPKIIPSESINDLKSRCRAIVEQGVMLVYDHIPRIQMAQNDLEASEKREETQSKLSKLVEEKMTLLVEEIEQLCGAGSKHESPNKSLYREMGELRSQKQVMEVRYFDAQKEHTEQINQLRADLDDKLKQELASRDQIIVELRKSLRRSEDMLNDQSIRLAENNSKLLTEDSTIEVLRSEVARLMAVKAQMVQRLESADMGLERARNSVDKNLKQIDYLEGELKEARELIVHLQKRPDAMDAGVKEKDLIIADLKLQLQGLEQHKKVMNKQVANTIKQHADFEELGKHYKEALQQISDLKETLNVTNAKLEMQSKLEVQLRKEVSKMREQSVVDQKLLRARSELIATLQKNGQDSSTKLDQMYYQVSEKDTLINQVNNQLMSKEEEFQNLYGTLTHKQMEVRRQEHIIKLLKEQNSRVSLLRANQDERNATMEEEIINLKNTIRDYAKLIVCNIGQHFFEVVPAGEGIRSCGHRQRVDSSFKFLQEPNLQERNLQDANLQDANLQDANLQDANLQDANLQEPNLQERNLQDANLQERNLQDANLQDANLQDANLQDANLQDANLQDANLQEPNLQDAKLEDANLQDANLQNANLPQPNLQEQDMPQQCDRIFEPLQHQLFPHIEPSPVGRLNSLRHLLHSRYQLQHPNTRPTDPARPQKVANSLPPKPPL</sequence>
<keyword evidence="2" id="KW-0175">Coiled coil</keyword>
<feature type="coiled-coil region" evidence="2">
    <location>
        <begin position="429"/>
        <end position="533"/>
    </location>
</feature>
<feature type="compositionally biased region" description="Basic and acidic residues" evidence="3">
    <location>
        <begin position="108"/>
        <end position="120"/>
    </location>
</feature>
<dbReference type="SUPFAM" id="SSF141571">
    <property type="entry name" value="Pentapeptide repeat-like"/>
    <property type="match status" value="1"/>
</dbReference>
<feature type="region of interest" description="Disordered" evidence="3">
    <location>
        <begin position="47"/>
        <end position="72"/>
    </location>
</feature>
<evidence type="ECO:0000313" key="5">
    <source>
        <dbReference type="RefSeq" id="XP_033155338.1"/>
    </source>
</evidence>
<evidence type="ECO:0000256" key="2">
    <source>
        <dbReference type="SAM" id="Coils"/>
    </source>
</evidence>
<dbReference type="AlphaFoldDB" id="A0A6P8JI03"/>
<keyword evidence="4" id="KW-1185">Reference proteome</keyword>
<dbReference type="GeneID" id="117137791"/>
<dbReference type="PANTHER" id="PTHR47485">
    <property type="entry name" value="THYLAKOID LUMENAL 17.4 KDA PROTEIN, CHLOROPLASTIC"/>
    <property type="match status" value="1"/>
</dbReference>
<proteinExistence type="predicted"/>
<feature type="region of interest" description="Disordered" evidence="3">
    <location>
        <begin position="865"/>
        <end position="890"/>
    </location>
</feature>
<dbReference type="Pfam" id="PF00805">
    <property type="entry name" value="Pentapeptide"/>
    <property type="match status" value="2"/>
</dbReference>
<name>A0A6P8JI03_DROMA</name>
<protein>
    <submittedName>
        <fullName evidence="5">Coiled-coil domain-containing protein 186 isoform X1</fullName>
    </submittedName>
</protein>
<accession>A0A6P8JI03</accession>
<dbReference type="PANTHER" id="PTHR47485:SF1">
    <property type="entry name" value="THYLAKOID LUMENAL 17.4 KDA PROTEIN, CHLOROPLASTIC"/>
    <property type="match status" value="1"/>
</dbReference>
<reference evidence="5" key="1">
    <citation type="submission" date="2025-08" db="UniProtKB">
        <authorList>
            <consortium name="RefSeq"/>
        </authorList>
    </citation>
    <scope>IDENTIFICATION</scope>
    <source>
        <strain evidence="5">Mau12</strain>
        <tissue evidence="5">Whole Body</tissue>
    </source>
</reference>
<evidence type="ECO:0000313" key="4">
    <source>
        <dbReference type="Proteomes" id="UP000515162"/>
    </source>
</evidence>
<gene>
    <name evidence="5" type="primary">LOC117137791</name>
</gene>
<dbReference type="Proteomes" id="UP000515162">
    <property type="component" value="Chromosome 2R"/>
</dbReference>
<keyword evidence="1" id="KW-0677">Repeat</keyword>
<feature type="coiled-coil region" evidence="2">
    <location>
        <begin position="642"/>
        <end position="669"/>
    </location>
</feature>
<evidence type="ECO:0000256" key="3">
    <source>
        <dbReference type="SAM" id="MobiDB-lite"/>
    </source>
</evidence>
<feature type="region of interest" description="Disordered" evidence="3">
    <location>
        <begin position="108"/>
        <end position="149"/>
    </location>
</feature>
<dbReference type="Gene3D" id="2.160.20.80">
    <property type="entry name" value="E3 ubiquitin-protein ligase SopA"/>
    <property type="match status" value="1"/>
</dbReference>
<dbReference type="RefSeq" id="XP_033155338.1">
    <property type="nucleotide sequence ID" value="XM_033299447.1"/>
</dbReference>
<dbReference type="InterPro" id="IPR001646">
    <property type="entry name" value="5peptide_repeat"/>
</dbReference>
<organism evidence="4 5">
    <name type="scientific">Drosophila mauritiana</name>
    <name type="common">Fruit fly</name>
    <dbReference type="NCBI Taxonomy" id="7226"/>
    <lineage>
        <taxon>Eukaryota</taxon>
        <taxon>Metazoa</taxon>
        <taxon>Ecdysozoa</taxon>
        <taxon>Arthropoda</taxon>
        <taxon>Hexapoda</taxon>
        <taxon>Insecta</taxon>
        <taxon>Pterygota</taxon>
        <taxon>Neoptera</taxon>
        <taxon>Endopterygota</taxon>
        <taxon>Diptera</taxon>
        <taxon>Brachycera</taxon>
        <taxon>Muscomorpha</taxon>
        <taxon>Ephydroidea</taxon>
        <taxon>Drosophilidae</taxon>
        <taxon>Drosophila</taxon>
        <taxon>Sophophora</taxon>
    </lineage>
</organism>
<evidence type="ECO:0000256" key="1">
    <source>
        <dbReference type="ARBA" id="ARBA00022737"/>
    </source>
</evidence>